<evidence type="ECO:0000313" key="3">
    <source>
        <dbReference type="Proteomes" id="UP000835052"/>
    </source>
</evidence>
<evidence type="ECO:0000313" key="2">
    <source>
        <dbReference type="EMBL" id="CAD6184805.1"/>
    </source>
</evidence>
<feature type="repeat" description="RCC1" evidence="1">
    <location>
        <begin position="293"/>
        <end position="351"/>
    </location>
</feature>
<reference evidence="2" key="1">
    <citation type="submission" date="2020-10" db="EMBL/GenBank/DDBJ databases">
        <authorList>
            <person name="Kikuchi T."/>
        </authorList>
    </citation>
    <scope>NUCLEOTIDE SEQUENCE</scope>
    <source>
        <strain evidence="2">NKZ352</strain>
    </source>
</reference>
<dbReference type="EMBL" id="CAJGYM010000001">
    <property type="protein sequence ID" value="CAD6184805.1"/>
    <property type="molecule type" value="Genomic_DNA"/>
</dbReference>
<keyword evidence="3" id="KW-1185">Reference proteome</keyword>
<dbReference type="InterPro" id="IPR000408">
    <property type="entry name" value="Reg_chr_condens"/>
</dbReference>
<dbReference type="Proteomes" id="UP000835052">
    <property type="component" value="Unassembled WGS sequence"/>
</dbReference>
<dbReference type="PANTHER" id="PTHR46849:SF1">
    <property type="entry name" value="RCC1 DOMAIN-CONTAINING PROTEIN 1"/>
    <property type="match status" value="1"/>
</dbReference>
<name>A0A8S1GMV0_9PELO</name>
<dbReference type="InterPro" id="IPR009091">
    <property type="entry name" value="RCC1/BLIP-II"/>
</dbReference>
<feature type="repeat" description="RCC1" evidence="1">
    <location>
        <begin position="241"/>
        <end position="292"/>
    </location>
</feature>
<dbReference type="SUPFAM" id="SSF50985">
    <property type="entry name" value="RCC1/BLIP-II"/>
    <property type="match status" value="1"/>
</dbReference>
<comment type="caution">
    <text evidence="2">The sequence shown here is derived from an EMBL/GenBank/DDBJ whole genome shotgun (WGS) entry which is preliminary data.</text>
</comment>
<gene>
    <name evidence="2" type="ORF">CAUJ_LOCUS724</name>
</gene>
<organism evidence="2 3">
    <name type="scientific">Caenorhabditis auriculariae</name>
    <dbReference type="NCBI Taxonomy" id="2777116"/>
    <lineage>
        <taxon>Eukaryota</taxon>
        <taxon>Metazoa</taxon>
        <taxon>Ecdysozoa</taxon>
        <taxon>Nematoda</taxon>
        <taxon>Chromadorea</taxon>
        <taxon>Rhabditida</taxon>
        <taxon>Rhabditina</taxon>
        <taxon>Rhabditomorpha</taxon>
        <taxon>Rhabditoidea</taxon>
        <taxon>Rhabditidae</taxon>
        <taxon>Peloderinae</taxon>
        <taxon>Caenorhabditis</taxon>
    </lineage>
</organism>
<dbReference type="Gene3D" id="2.130.10.30">
    <property type="entry name" value="Regulator of chromosome condensation 1/beta-lactamase-inhibitor protein II"/>
    <property type="match status" value="1"/>
</dbReference>
<dbReference type="AlphaFoldDB" id="A0A8S1GMV0"/>
<dbReference type="PROSITE" id="PS50012">
    <property type="entry name" value="RCC1_3"/>
    <property type="match status" value="2"/>
</dbReference>
<evidence type="ECO:0000256" key="1">
    <source>
        <dbReference type="PROSITE-ProRule" id="PRU00235"/>
    </source>
</evidence>
<protein>
    <submittedName>
        <fullName evidence="2">Uncharacterized protein</fullName>
    </submittedName>
</protein>
<dbReference type="OrthoDB" id="5370059at2759"/>
<dbReference type="PANTHER" id="PTHR46849">
    <property type="entry name" value="RCC1 DOMAIN-CONTAINING PROTEIN 1"/>
    <property type="match status" value="1"/>
</dbReference>
<sequence>MENETKSRARFAVVAQPETDCPRPPPGIRSGFLSIYQSISFFVQPFCCEKKDWGRPASSKTWFGEVAWSKDDVIVRHDWQEVEDVARVDDVVLTVGSTHLFVVVVTKSSVYVFREDDVSRCWYSRLTEKAEDLRFQSHQWEYIRRDWKKEDDQEALKDPKTSSSDVRLLCTDERVLFVDNRRPPGPASDPKTSRLALIHDDSIYRRGAFPFVPIVVPFPYPVEVAKADSGRDFFVLLDVTGAVFAFGTGTRGELGVGMVRRVDEPVLVEALDGIRIVDIACGGWHTLALTESGDVYVWGWNHQGQLGEDKNPTELFPTPVDIGVLLAAGDVEEGVVGISADGNSSTLDVSTRSSIVGASPHRDAEADDIVLRRFVLGNNNSNQSQLYAQLDKS</sequence>
<dbReference type="PROSITE" id="PS00626">
    <property type="entry name" value="RCC1_2"/>
    <property type="match status" value="1"/>
</dbReference>
<proteinExistence type="predicted"/>
<accession>A0A8S1GMV0</accession>
<dbReference type="Pfam" id="PF13540">
    <property type="entry name" value="RCC1_2"/>
    <property type="match status" value="1"/>
</dbReference>
<dbReference type="InterPro" id="IPR052830">
    <property type="entry name" value="RCC1_domain-containing"/>
</dbReference>
<dbReference type="PRINTS" id="PR00633">
    <property type="entry name" value="RCCNDNSATION"/>
</dbReference>